<dbReference type="InParanoid" id="A0A0G4GWI5"/>
<dbReference type="OrthoDB" id="60033at2759"/>
<dbReference type="GO" id="GO:0016020">
    <property type="term" value="C:membrane"/>
    <property type="evidence" value="ECO:0007669"/>
    <property type="project" value="UniProtKB-SubCell"/>
</dbReference>
<dbReference type="PROSITE" id="PS50125">
    <property type="entry name" value="GUANYLATE_CYCLASE_2"/>
    <property type="match status" value="1"/>
</dbReference>
<dbReference type="InterPro" id="IPR027359">
    <property type="entry name" value="Volt_channel_dom_sf"/>
</dbReference>
<evidence type="ECO:0000256" key="6">
    <source>
        <dbReference type="SAM" id="Phobius"/>
    </source>
</evidence>
<feature type="transmembrane region" description="Helical" evidence="6">
    <location>
        <begin position="99"/>
        <end position="117"/>
    </location>
</feature>
<feature type="transmembrane region" description="Helical" evidence="6">
    <location>
        <begin position="156"/>
        <end position="179"/>
    </location>
</feature>
<dbReference type="InterPro" id="IPR001054">
    <property type="entry name" value="A/G_cyclase"/>
</dbReference>
<keyword evidence="2 6" id="KW-0812">Transmembrane</keyword>
<dbReference type="GO" id="GO:0009190">
    <property type="term" value="P:cyclic nucleotide biosynthetic process"/>
    <property type="evidence" value="ECO:0007669"/>
    <property type="project" value="InterPro"/>
</dbReference>
<evidence type="ECO:0000256" key="2">
    <source>
        <dbReference type="ARBA" id="ARBA00022692"/>
    </source>
</evidence>
<evidence type="ECO:0000256" key="4">
    <source>
        <dbReference type="ARBA" id="ARBA00023136"/>
    </source>
</evidence>
<dbReference type="EMBL" id="CDMY01000850">
    <property type="protein sequence ID" value="CEM35368.1"/>
    <property type="molecule type" value="Genomic_DNA"/>
</dbReference>
<dbReference type="Proteomes" id="UP000041254">
    <property type="component" value="Unassembled WGS sequence"/>
</dbReference>
<evidence type="ECO:0000256" key="1">
    <source>
        <dbReference type="ARBA" id="ARBA00004141"/>
    </source>
</evidence>
<keyword evidence="9" id="KW-1185">Reference proteome</keyword>
<evidence type="ECO:0000313" key="9">
    <source>
        <dbReference type="Proteomes" id="UP000041254"/>
    </source>
</evidence>
<feature type="domain" description="Guanylate cyclase" evidence="7">
    <location>
        <begin position="608"/>
        <end position="763"/>
    </location>
</feature>
<name>A0A0G4GWI5_VITBC</name>
<protein>
    <recommendedName>
        <fullName evidence="7">Guanylate cyclase domain-containing protein</fullName>
    </recommendedName>
</protein>
<dbReference type="PANTHER" id="PTHR43336">
    <property type="entry name" value="OXYGEN SENSOR HISTIDINE KINASE RESPONSE REGULATOR DEVS/DOSS"/>
    <property type="match status" value="1"/>
</dbReference>
<dbReference type="AlphaFoldDB" id="A0A0G4GWI5"/>
<dbReference type="GO" id="GO:0005216">
    <property type="term" value="F:monoatomic ion channel activity"/>
    <property type="evidence" value="ECO:0007669"/>
    <property type="project" value="InterPro"/>
</dbReference>
<dbReference type="SUPFAM" id="SSF81324">
    <property type="entry name" value="Voltage-gated potassium channels"/>
    <property type="match status" value="1"/>
</dbReference>
<dbReference type="FunCoup" id="A0A0G4GWI5">
    <property type="interactions" value="2"/>
</dbReference>
<dbReference type="GO" id="GO:0035556">
    <property type="term" value="P:intracellular signal transduction"/>
    <property type="evidence" value="ECO:0007669"/>
    <property type="project" value="InterPro"/>
</dbReference>
<evidence type="ECO:0000256" key="3">
    <source>
        <dbReference type="ARBA" id="ARBA00022989"/>
    </source>
</evidence>
<dbReference type="PhylomeDB" id="A0A0G4GWI5"/>
<sequence>MGGQLVLSLSSPPPVPSLPHLNNHSSLMTHPQSPPLLTAEKSPSRPPLTRTHGHGTKHKEGKQDISNSHAQETGWKEYLCGIFPNKAKLWSRKTVEHPVNSSIMTLLTIFALFGDDIKLCTTDVKADQYFNYVTIFLIFMFTAEIVLTSIGKDDYFLGFFFWLDVIATLSLLTDITYVWDAIQSLSGGQAGDSKLARAGRAGRVGSRAGRVIRIIRIVRLIRIVKLYKHAVETSHIERQHSLVGVGPGETLYVQDPEVDKHTDVEKGGLLSDEGDGLELEPQSRVGKKLSELTTRRVIILVLVMILALQMFNTEQWTTTSNSGEYGLYTLTEYSRSAELDATFNATHQEAYDRSVIAYVEYHKKNGLFGLADYLFFVELPREVIYNELGGLEAPSEILGPDAVKDGVSIVDDLDKPEDLRSQEQDLYTASACYTDMQSPSLGMPAVPVEVCLSSTAVFDKRAQSQLSAALNMGRTMFICLVLALSAMFFSKDANELVLNPIERMIGKMEKIRENPLVAAKMGEEDFREEEEDDAQAKGRRGFLSLRGVPKKAASDPYETVILEKTIIKIGGLLALGFGEAGAEIIANNMKHSDGGLNAMVDGRKINAIFGFCDIRQFTDATEILREKVMVFVNQIAEIVHGIVDQFAGAANKNIGDAFLLVWKFPERDVGRGEKEQVDDPNVISKMADMSVMAFLKIIAAISKSSVLAEYRDNKELSERIPNYRVKMGFGLHVGWAIEGAIGSEFKVDASYLSPNVNMASRLEAATKQYGVPLLISGALHDILTPQTQTYCRQIDRVTVKGSKIPLKLYTVDVSTSRLKLDHTAAGQPRSKGKVRRLREAQKAKMWSHRFSVYTMFENDPDLIAMREHLSEQFLNTFRRGYINYEAGEWRVARDLFTRTQFMLGTEDGPSATLLHYMAEHRFQAPDHWEGYRELTEK</sequence>
<dbReference type="SUPFAM" id="SSF55073">
    <property type="entry name" value="Nucleotide cyclase"/>
    <property type="match status" value="1"/>
</dbReference>
<dbReference type="CDD" id="cd07302">
    <property type="entry name" value="CHD"/>
    <property type="match status" value="1"/>
</dbReference>
<dbReference type="Pfam" id="PF00211">
    <property type="entry name" value="Guanylate_cyc"/>
    <property type="match status" value="1"/>
</dbReference>
<dbReference type="Gene3D" id="3.30.70.1230">
    <property type="entry name" value="Nucleotide cyclase"/>
    <property type="match status" value="1"/>
</dbReference>
<keyword evidence="4 6" id="KW-0472">Membrane</keyword>
<dbReference type="OMA" id="DFIVYHE"/>
<gene>
    <name evidence="8" type="ORF">Vbra_18940</name>
</gene>
<proteinExistence type="predicted"/>
<feature type="transmembrane region" description="Helical" evidence="6">
    <location>
        <begin position="129"/>
        <end position="150"/>
    </location>
</feature>
<comment type="subcellular location">
    <subcellularLocation>
        <location evidence="1">Membrane</location>
        <topology evidence="1">Multi-pass membrane protein</topology>
    </subcellularLocation>
</comment>
<feature type="compositionally biased region" description="Polar residues" evidence="5">
    <location>
        <begin position="20"/>
        <end position="31"/>
    </location>
</feature>
<dbReference type="Gene3D" id="1.20.120.350">
    <property type="entry name" value="Voltage-gated potassium channels. Chain C"/>
    <property type="match status" value="1"/>
</dbReference>
<dbReference type="VEuPathDB" id="CryptoDB:Vbra_18940"/>
<dbReference type="Pfam" id="PF00520">
    <property type="entry name" value="Ion_trans"/>
    <property type="match status" value="1"/>
</dbReference>
<accession>A0A0G4GWI5</accession>
<reference evidence="8 9" key="1">
    <citation type="submission" date="2014-11" db="EMBL/GenBank/DDBJ databases">
        <authorList>
            <person name="Zhu J."/>
            <person name="Qi W."/>
            <person name="Song R."/>
        </authorList>
    </citation>
    <scope>NUCLEOTIDE SEQUENCE [LARGE SCALE GENOMIC DNA]</scope>
</reference>
<evidence type="ECO:0000256" key="5">
    <source>
        <dbReference type="SAM" id="MobiDB-lite"/>
    </source>
</evidence>
<evidence type="ECO:0000313" key="8">
    <source>
        <dbReference type="EMBL" id="CEM35368.1"/>
    </source>
</evidence>
<keyword evidence="3 6" id="KW-1133">Transmembrane helix</keyword>
<organism evidence="8 9">
    <name type="scientific">Vitrella brassicaformis (strain CCMP3155)</name>
    <dbReference type="NCBI Taxonomy" id="1169540"/>
    <lineage>
        <taxon>Eukaryota</taxon>
        <taxon>Sar</taxon>
        <taxon>Alveolata</taxon>
        <taxon>Colpodellida</taxon>
        <taxon>Vitrellaceae</taxon>
        <taxon>Vitrella</taxon>
    </lineage>
</organism>
<feature type="compositionally biased region" description="Basic residues" evidence="5">
    <location>
        <begin position="51"/>
        <end position="60"/>
    </location>
</feature>
<dbReference type="InterPro" id="IPR029787">
    <property type="entry name" value="Nucleotide_cyclase"/>
</dbReference>
<dbReference type="STRING" id="1169540.A0A0G4GWI5"/>
<feature type="compositionally biased region" description="Low complexity" evidence="5">
    <location>
        <begin position="1"/>
        <end position="10"/>
    </location>
</feature>
<evidence type="ECO:0000259" key="7">
    <source>
        <dbReference type="PROSITE" id="PS50125"/>
    </source>
</evidence>
<feature type="region of interest" description="Disordered" evidence="5">
    <location>
        <begin position="1"/>
        <end position="67"/>
    </location>
</feature>
<dbReference type="PANTHER" id="PTHR43336:SF3">
    <property type="entry name" value="GUANYLATE CYCLASE DOMAIN-CONTAINING PROTEIN"/>
    <property type="match status" value="1"/>
</dbReference>
<dbReference type="InterPro" id="IPR005821">
    <property type="entry name" value="Ion_trans_dom"/>
</dbReference>